<dbReference type="InterPro" id="IPR032818">
    <property type="entry name" value="DedA-like"/>
</dbReference>
<comment type="similarity">
    <text evidence="2 7">Belongs to the DedA family.</text>
</comment>
<evidence type="ECO:0000256" key="3">
    <source>
        <dbReference type="ARBA" id="ARBA00022475"/>
    </source>
</evidence>
<evidence type="ECO:0000313" key="9">
    <source>
        <dbReference type="EMBL" id="PRY99095.1"/>
    </source>
</evidence>
<dbReference type="RefSeq" id="WP_106226438.1">
    <property type="nucleotide sequence ID" value="NZ_PVTV01000011.1"/>
</dbReference>
<evidence type="ECO:0000259" key="8">
    <source>
        <dbReference type="Pfam" id="PF09335"/>
    </source>
</evidence>
<evidence type="ECO:0000256" key="6">
    <source>
        <dbReference type="ARBA" id="ARBA00023136"/>
    </source>
</evidence>
<evidence type="ECO:0000313" key="10">
    <source>
        <dbReference type="Proteomes" id="UP000238308"/>
    </source>
</evidence>
<organism evidence="9 10">
    <name type="scientific">Jezberella montanilacus</name>
    <dbReference type="NCBI Taxonomy" id="323426"/>
    <lineage>
        <taxon>Bacteria</taxon>
        <taxon>Pseudomonadati</taxon>
        <taxon>Pseudomonadota</taxon>
        <taxon>Betaproteobacteria</taxon>
        <taxon>Burkholderiales</taxon>
        <taxon>Alcaligenaceae</taxon>
        <taxon>Jezberella</taxon>
    </lineage>
</organism>
<dbReference type="EMBL" id="PVTV01000011">
    <property type="protein sequence ID" value="PRY99095.1"/>
    <property type="molecule type" value="Genomic_DNA"/>
</dbReference>
<name>A0A2T0XJJ1_9BURK</name>
<feature type="transmembrane region" description="Helical" evidence="7">
    <location>
        <begin position="143"/>
        <end position="166"/>
    </location>
</feature>
<dbReference type="Pfam" id="PF09335">
    <property type="entry name" value="VTT_dom"/>
    <property type="match status" value="1"/>
</dbReference>
<protein>
    <submittedName>
        <fullName evidence="9">Membrane protein DedA with SNARE-associated domain</fullName>
    </submittedName>
</protein>
<evidence type="ECO:0000256" key="7">
    <source>
        <dbReference type="RuleBase" id="RU367016"/>
    </source>
</evidence>
<proteinExistence type="inferred from homology"/>
<dbReference type="AlphaFoldDB" id="A0A2T0XJJ1"/>
<keyword evidence="6 7" id="KW-0472">Membrane</keyword>
<reference evidence="9 10" key="1">
    <citation type="submission" date="2018-03" db="EMBL/GenBank/DDBJ databases">
        <title>Genomic Encyclopedia of Type Strains, Phase III (KMG-III): the genomes of soil and plant-associated and newly described type strains.</title>
        <authorList>
            <person name="Whitman W."/>
        </authorList>
    </citation>
    <scope>NUCLEOTIDE SEQUENCE [LARGE SCALE GENOMIC DNA]</scope>
    <source>
        <strain evidence="9 10">MWH-P2sevCIIIb</strain>
    </source>
</reference>
<feature type="transmembrane region" description="Helical" evidence="7">
    <location>
        <begin position="59"/>
        <end position="81"/>
    </location>
</feature>
<feature type="domain" description="VTT" evidence="8">
    <location>
        <begin position="39"/>
        <end position="163"/>
    </location>
</feature>
<gene>
    <name evidence="9" type="ORF">BCM14_0534</name>
</gene>
<keyword evidence="3 7" id="KW-1003">Cell membrane</keyword>
<comment type="subcellular location">
    <subcellularLocation>
        <location evidence="1 7">Cell membrane</location>
        <topology evidence="1 7">Multi-pass membrane protein</topology>
    </subcellularLocation>
</comment>
<accession>A0A2T0XJJ1</accession>
<dbReference type="OrthoDB" id="9780918at2"/>
<comment type="caution">
    <text evidence="9">The sequence shown here is derived from an EMBL/GenBank/DDBJ whole genome shotgun (WGS) entry which is preliminary data.</text>
</comment>
<keyword evidence="4 7" id="KW-0812">Transmembrane</keyword>
<dbReference type="Proteomes" id="UP000238308">
    <property type="component" value="Unassembled WGS sequence"/>
</dbReference>
<evidence type="ECO:0000256" key="1">
    <source>
        <dbReference type="ARBA" id="ARBA00004651"/>
    </source>
</evidence>
<feature type="transmembrane region" description="Helical" evidence="7">
    <location>
        <begin position="18"/>
        <end position="39"/>
    </location>
</feature>
<keyword evidence="10" id="KW-1185">Reference proteome</keyword>
<dbReference type="PANTHER" id="PTHR30353:SF15">
    <property type="entry name" value="INNER MEMBRANE PROTEIN YABI"/>
    <property type="match status" value="1"/>
</dbReference>
<evidence type="ECO:0000256" key="4">
    <source>
        <dbReference type="ARBA" id="ARBA00022692"/>
    </source>
</evidence>
<dbReference type="PANTHER" id="PTHR30353">
    <property type="entry name" value="INNER MEMBRANE PROTEIN DEDA-RELATED"/>
    <property type="match status" value="1"/>
</dbReference>
<sequence length="180" mass="19583">MDTLTHQAVLLIQDHHDWAIWIIFLATFAESVLLLGILIPGTTLLLICGGLLGSGALPLAPVLLAGLAGAISGDALSYWIGRWWGTPLLRIKPLKRHRRKVAQARLFFLRYGFISIVAGRFMGPIRCTIPTVAGALGMAHWRFQMANILSAVIWVPVLLAPGYLAAEAGDALLLNLTRSR</sequence>
<evidence type="ECO:0000256" key="2">
    <source>
        <dbReference type="ARBA" id="ARBA00010792"/>
    </source>
</evidence>
<dbReference type="GO" id="GO:0005886">
    <property type="term" value="C:plasma membrane"/>
    <property type="evidence" value="ECO:0007669"/>
    <property type="project" value="UniProtKB-SubCell"/>
</dbReference>
<keyword evidence="5 7" id="KW-1133">Transmembrane helix</keyword>
<evidence type="ECO:0000256" key="5">
    <source>
        <dbReference type="ARBA" id="ARBA00022989"/>
    </source>
</evidence>
<dbReference type="InterPro" id="IPR032816">
    <property type="entry name" value="VTT_dom"/>
</dbReference>
<feature type="transmembrane region" description="Helical" evidence="7">
    <location>
        <begin position="102"/>
        <end position="123"/>
    </location>
</feature>